<sequence>MSKVRTKCMTVEKSPSTSAASSPLTSPNKHAAETTGYLLIKVDEKDWTKHYCTLVNATLSIYDNETSKTLERTIDMSYRTIESPKKPNKNFNFSLSQGTKDGDIIECRANNEKDMERWIDALSMFAQKLKQTKKQRFAQTSAEIVTLKVAPVPPKVLHLVLVRHGHYVNAHTKNAKDTDKVLSHIGIQQAELTGQHLQEISAIAPSRDDMIILHSDMHRAVETATIISEGFSGCALTCTAMLREGWPGTPMPGADSMLSEKEQILEDERLENAYRTIFSFNDDHLDEEFVHAKRTNDSCRVVVCHANLIRYFICKALGISPVSVWGLFEINHCSLTRIDIGSNGQCKVLSVNECGHLPSSLHTSSEDHL</sequence>
<evidence type="ECO:0000256" key="5">
    <source>
        <dbReference type="SAM" id="MobiDB-lite"/>
    </source>
</evidence>
<dbReference type="STRING" id="74557.A0A1V9ZQU0"/>
<dbReference type="AlphaFoldDB" id="A0A1V9ZQU0"/>
<keyword evidence="2" id="KW-0378">Hydrolase</keyword>
<comment type="similarity">
    <text evidence="1">Belongs to the phosphoglycerate mutase family. BPG-dependent PGAM subfamily.</text>
</comment>
<dbReference type="Proteomes" id="UP000243217">
    <property type="component" value="Unassembled WGS sequence"/>
</dbReference>
<dbReference type="PANTHER" id="PTHR20935">
    <property type="entry name" value="PHOSPHOGLYCERATE MUTASE-RELATED"/>
    <property type="match status" value="1"/>
</dbReference>
<dbReference type="OrthoDB" id="2118094at2759"/>
<organism evidence="7 8">
    <name type="scientific">Thraustotheca clavata</name>
    <dbReference type="NCBI Taxonomy" id="74557"/>
    <lineage>
        <taxon>Eukaryota</taxon>
        <taxon>Sar</taxon>
        <taxon>Stramenopiles</taxon>
        <taxon>Oomycota</taxon>
        <taxon>Saprolegniomycetes</taxon>
        <taxon>Saprolegniales</taxon>
        <taxon>Achlyaceae</taxon>
        <taxon>Thraustotheca</taxon>
    </lineage>
</organism>
<evidence type="ECO:0000313" key="7">
    <source>
        <dbReference type="EMBL" id="OQS00373.1"/>
    </source>
</evidence>
<dbReference type="CDD" id="cd00821">
    <property type="entry name" value="PH"/>
    <property type="match status" value="1"/>
</dbReference>
<evidence type="ECO:0000256" key="2">
    <source>
        <dbReference type="ARBA" id="ARBA00022801"/>
    </source>
</evidence>
<proteinExistence type="inferred from homology"/>
<evidence type="ECO:0000259" key="6">
    <source>
        <dbReference type="PROSITE" id="PS50003"/>
    </source>
</evidence>
<dbReference type="Pfam" id="PF00300">
    <property type="entry name" value="His_Phos_1"/>
    <property type="match status" value="1"/>
</dbReference>
<dbReference type="GO" id="GO:0005739">
    <property type="term" value="C:mitochondrion"/>
    <property type="evidence" value="ECO:0007669"/>
    <property type="project" value="TreeGrafter"/>
</dbReference>
<dbReference type="PROSITE" id="PS50003">
    <property type="entry name" value="PH_DOMAIN"/>
    <property type="match status" value="1"/>
</dbReference>
<feature type="compositionally biased region" description="Low complexity" evidence="5">
    <location>
        <begin position="14"/>
        <end position="27"/>
    </location>
</feature>
<dbReference type="SMART" id="SM00855">
    <property type="entry name" value="PGAM"/>
    <property type="match status" value="1"/>
</dbReference>
<dbReference type="CDD" id="cd07067">
    <property type="entry name" value="HP_PGM_like"/>
    <property type="match status" value="1"/>
</dbReference>
<dbReference type="Pfam" id="PF00169">
    <property type="entry name" value="PH"/>
    <property type="match status" value="1"/>
</dbReference>
<dbReference type="InterPro" id="IPR029033">
    <property type="entry name" value="His_PPase_superfam"/>
</dbReference>
<protein>
    <recommendedName>
        <fullName evidence="3">Serine/threonine-protein phosphatase PGAM5, mitochondrial</fullName>
    </recommendedName>
    <alternativeName>
        <fullName evidence="4">Serine/threonine-protein phosphatase Pgam5, mitochondrial</fullName>
    </alternativeName>
</protein>
<evidence type="ECO:0000313" key="8">
    <source>
        <dbReference type="Proteomes" id="UP000243217"/>
    </source>
</evidence>
<feature type="region of interest" description="Disordered" evidence="5">
    <location>
        <begin position="1"/>
        <end position="30"/>
    </location>
</feature>
<evidence type="ECO:0000256" key="3">
    <source>
        <dbReference type="ARBA" id="ARBA00039765"/>
    </source>
</evidence>
<dbReference type="GO" id="GO:0090141">
    <property type="term" value="P:positive regulation of mitochondrial fission"/>
    <property type="evidence" value="ECO:0007669"/>
    <property type="project" value="TreeGrafter"/>
</dbReference>
<dbReference type="Gene3D" id="2.30.29.30">
    <property type="entry name" value="Pleckstrin-homology domain (PH domain)/Phosphotyrosine-binding domain (PTB)"/>
    <property type="match status" value="1"/>
</dbReference>
<dbReference type="SUPFAM" id="SSF50729">
    <property type="entry name" value="PH domain-like"/>
    <property type="match status" value="1"/>
</dbReference>
<gene>
    <name evidence="7" type="ORF">THRCLA_05976</name>
</gene>
<reference evidence="7 8" key="1">
    <citation type="journal article" date="2014" name="Genome Biol. Evol.">
        <title>The secreted proteins of Achlya hypogyna and Thraustotheca clavata identify the ancestral oomycete secretome and reveal gene acquisitions by horizontal gene transfer.</title>
        <authorList>
            <person name="Misner I."/>
            <person name="Blouin N."/>
            <person name="Leonard G."/>
            <person name="Richards T.A."/>
            <person name="Lane C.E."/>
        </authorList>
    </citation>
    <scope>NUCLEOTIDE SEQUENCE [LARGE SCALE GENOMIC DNA]</scope>
    <source>
        <strain evidence="7 8">ATCC 34112</strain>
    </source>
</reference>
<dbReference type="InterPro" id="IPR013078">
    <property type="entry name" value="His_Pase_superF_clade-1"/>
</dbReference>
<dbReference type="InterPro" id="IPR051021">
    <property type="entry name" value="Mito_Ser/Thr_phosphatase"/>
</dbReference>
<name>A0A1V9ZQU0_9STRA</name>
<dbReference type="SMART" id="SM00233">
    <property type="entry name" value="PH"/>
    <property type="match status" value="1"/>
</dbReference>
<dbReference type="Gene3D" id="3.40.50.1240">
    <property type="entry name" value="Phosphoglycerate mutase-like"/>
    <property type="match status" value="1"/>
</dbReference>
<dbReference type="PANTHER" id="PTHR20935:SF0">
    <property type="entry name" value="SERINE_THREONINE-PROTEIN PHOSPHATASE PGAM5, MITOCHONDRIAL"/>
    <property type="match status" value="1"/>
</dbReference>
<dbReference type="InterPro" id="IPR001849">
    <property type="entry name" value="PH_domain"/>
</dbReference>
<dbReference type="GO" id="GO:0004722">
    <property type="term" value="F:protein serine/threonine phosphatase activity"/>
    <property type="evidence" value="ECO:0007669"/>
    <property type="project" value="TreeGrafter"/>
</dbReference>
<keyword evidence="8" id="KW-1185">Reference proteome</keyword>
<feature type="domain" description="PH" evidence="6">
    <location>
        <begin position="31"/>
        <end position="127"/>
    </location>
</feature>
<comment type="caution">
    <text evidence="7">The sequence shown here is derived from an EMBL/GenBank/DDBJ whole genome shotgun (WGS) entry which is preliminary data.</text>
</comment>
<dbReference type="SUPFAM" id="SSF53254">
    <property type="entry name" value="Phosphoglycerate mutase-like"/>
    <property type="match status" value="1"/>
</dbReference>
<dbReference type="InterPro" id="IPR011993">
    <property type="entry name" value="PH-like_dom_sf"/>
</dbReference>
<evidence type="ECO:0000256" key="1">
    <source>
        <dbReference type="ARBA" id="ARBA00006717"/>
    </source>
</evidence>
<dbReference type="EMBL" id="JNBS01001706">
    <property type="protein sequence ID" value="OQS00373.1"/>
    <property type="molecule type" value="Genomic_DNA"/>
</dbReference>
<accession>A0A1V9ZQU0</accession>
<evidence type="ECO:0000256" key="4">
    <source>
        <dbReference type="ARBA" id="ARBA00040722"/>
    </source>
</evidence>